<accession>A0A926E4G0</accession>
<proteinExistence type="predicted"/>
<dbReference type="InterPro" id="IPR014998">
    <property type="entry name" value="DUF1848"/>
</dbReference>
<name>A0A926E4G0_9FIRM</name>
<gene>
    <name evidence="1" type="ORF">H8710_08210</name>
</gene>
<dbReference type="AlphaFoldDB" id="A0A926E4G0"/>
<dbReference type="EMBL" id="JACRSV010000002">
    <property type="protein sequence ID" value="MBC8560047.1"/>
    <property type="molecule type" value="Genomic_DNA"/>
</dbReference>
<keyword evidence="2" id="KW-1185">Reference proteome</keyword>
<organism evidence="1 2">
    <name type="scientific">Fumia xinanensis</name>
    <dbReference type="NCBI Taxonomy" id="2763659"/>
    <lineage>
        <taxon>Bacteria</taxon>
        <taxon>Bacillati</taxon>
        <taxon>Bacillota</taxon>
        <taxon>Clostridia</taxon>
        <taxon>Eubacteriales</taxon>
        <taxon>Oscillospiraceae</taxon>
        <taxon>Fumia</taxon>
    </lineage>
</organism>
<evidence type="ECO:0000313" key="2">
    <source>
        <dbReference type="Proteomes" id="UP000610760"/>
    </source>
</evidence>
<protein>
    <submittedName>
        <fullName evidence="1">DUF1848 domain-containing protein</fullName>
    </submittedName>
</protein>
<dbReference type="Pfam" id="PF08902">
    <property type="entry name" value="DUF1848"/>
    <property type="match status" value="1"/>
</dbReference>
<dbReference type="Proteomes" id="UP000610760">
    <property type="component" value="Unassembled WGS sequence"/>
</dbReference>
<dbReference type="RefSeq" id="WP_249295008.1">
    <property type="nucleotide sequence ID" value="NZ_JACRSV010000002.1"/>
</dbReference>
<sequence length="317" mass="35684">MLISASRRTDIPACYPQWFLRRMREGFVLAPNPRNPRQLSRISLSKEEAEGIVFWTKNPLPLLPYLDELKDFGIPFGFQFTITPYDRDIEPNLPDKEALIKAFCGLSERLGPKKMVWRYDPVILSADWTVKRHLKAFSEMAKRLQGHTGRCVFSLMDWYRKLSPAGKALAEHGWTDEEIKDVAEGFSSIARDRGMALSACCEAPKFDRWDVTREACISEGFAEAVIGAPVCGRKDPGQRASCGCIQSADIGVYDSCTNGCLYCYANTSRQVILQNTANHHPDSPTLIGYPEPEATVVPRKLPSIKAAQMKFPFNNKE</sequence>
<reference evidence="1" key="1">
    <citation type="submission" date="2020-08" db="EMBL/GenBank/DDBJ databases">
        <title>Genome public.</title>
        <authorList>
            <person name="Liu C."/>
            <person name="Sun Q."/>
        </authorList>
    </citation>
    <scope>NUCLEOTIDE SEQUENCE</scope>
    <source>
        <strain evidence="1">NSJ-33</strain>
    </source>
</reference>
<evidence type="ECO:0000313" key="1">
    <source>
        <dbReference type="EMBL" id="MBC8560047.1"/>
    </source>
</evidence>
<comment type="caution">
    <text evidence="1">The sequence shown here is derived from an EMBL/GenBank/DDBJ whole genome shotgun (WGS) entry which is preliminary data.</text>
</comment>